<evidence type="ECO:0000313" key="4">
    <source>
        <dbReference type="EMBL" id="MBC3873837.1"/>
    </source>
</evidence>
<dbReference type="SUPFAM" id="SSF54523">
    <property type="entry name" value="Pili subunits"/>
    <property type="match status" value="1"/>
</dbReference>
<keyword evidence="3" id="KW-0812">Transmembrane</keyword>
<feature type="transmembrane region" description="Helical" evidence="3">
    <location>
        <begin position="6"/>
        <end position="31"/>
    </location>
</feature>
<dbReference type="RefSeq" id="WP_186941873.1">
    <property type="nucleotide sequence ID" value="NZ_JACOGA010000008.1"/>
</dbReference>
<feature type="region of interest" description="Disordered" evidence="2">
    <location>
        <begin position="107"/>
        <end position="126"/>
    </location>
</feature>
<dbReference type="InterPro" id="IPR000983">
    <property type="entry name" value="Bac_GSPG_pilin"/>
</dbReference>
<sequence length="156" mass="17386">MRQSRHGYTIIELLVVMAVLGILATAAMPLLELTVKRNKERELKQALWEMRRAIDAYKLAYDGNRIAKVSGDNGYPPSLLVLVSGVPDRLAAGQTIFFLRRIPKDPFAPSEASPEQSWGLRSYTSTAEQPKAGENVFDIYSKSEGVGMNGVPYKQW</sequence>
<dbReference type="InterPro" id="IPR045584">
    <property type="entry name" value="Pilin-like"/>
</dbReference>
<dbReference type="InterPro" id="IPR012902">
    <property type="entry name" value="N_methyl_site"/>
</dbReference>
<proteinExistence type="predicted"/>
<keyword evidence="5" id="KW-1185">Reference proteome</keyword>
<evidence type="ECO:0000256" key="3">
    <source>
        <dbReference type="SAM" id="Phobius"/>
    </source>
</evidence>
<keyword evidence="1" id="KW-0488">Methylation</keyword>
<comment type="caution">
    <text evidence="4">The sequence shown here is derived from an EMBL/GenBank/DDBJ whole genome shotgun (WGS) entry which is preliminary data.</text>
</comment>
<dbReference type="Proteomes" id="UP000624279">
    <property type="component" value="Unassembled WGS sequence"/>
</dbReference>
<evidence type="ECO:0000256" key="2">
    <source>
        <dbReference type="SAM" id="MobiDB-lite"/>
    </source>
</evidence>
<name>A0ABR6YB19_9BURK</name>
<reference evidence="4 5" key="1">
    <citation type="submission" date="2020-08" db="EMBL/GenBank/DDBJ databases">
        <title>Novel species isolated from subtropical streams in China.</title>
        <authorList>
            <person name="Lu H."/>
        </authorList>
    </citation>
    <scope>NUCLEOTIDE SEQUENCE [LARGE SCALE GENOMIC DNA]</scope>
    <source>
        <strain evidence="4 5">LX15W</strain>
    </source>
</reference>
<dbReference type="Pfam" id="PF07963">
    <property type="entry name" value="N_methyl"/>
    <property type="match status" value="1"/>
</dbReference>
<keyword evidence="3" id="KW-0472">Membrane</keyword>
<evidence type="ECO:0000313" key="5">
    <source>
        <dbReference type="Proteomes" id="UP000624279"/>
    </source>
</evidence>
<organism evidence="4 5">
    <name type="scientific">Undibacterium flavidum</name>
    <dbReference type="NCBI Taxonomy" id="2762297"/>
    <lineage>
        <taxon>Bacteria</taxon>
        <taxon>Pseudomonadati</taxon>
        <taxon>Pseudomonadota</taxon>
        <taxon>Betaproteobacteria</taxon>
        <taxon>Burkholderiales</taxon>
        <taxon>Oxalobacteraceae</taxon>
        <taxon>Undibacterium</taxon>
    </lineage>
</organism>
<dbReference type="PRINTS" id="PR00813">
    <property type="entry name" value="BCTERIALGSPG"/>
</dbReference>
<dbReference type="Gene3D" id="3.30.700.10">
    <property type="entry name" value="Glycoprotein, Type 4 Pilin"/>
    <property type="match status" value="1"/>
</dbReference>
<gene>
    <name evidence="4" type="ORF">H8K55_09565</name>
</gene>
<keyword evidence="3" id="KW-1133">Transmembrane helix</keyword>
<protein>
    <submittedName>
        <fullName evidence="4">Type II secretion system protein</fullName>
    </submittedName>
</protein>
<evidence type="ECO:0000256" key="1">
    <source>
        <dbReference type="ARBA" id="ARBA00022481"/>
    </source>
</evidence>
<dbReference type="EMBL" id="JACOGA010000008">
    <property type="protein sequence ID" value="MBC3873837.1"/>
    <property type="molecule type" value="Genomic_DNA"/>
</dbReference>
<dbReference type="NCBIfam" id="TIGR02532">
    <property type="entry name" value="IV_pilin_GFxxxE"/>
    <property type="match status" value="1"/>
</dbReference>
<accession>A0ABR6YB19</accession>